<gene>
    <name evidence="1" type="ORF">VP01_7908g1</name>
</gene>
<dbReference type="AlphaFoldDB" id="A0A0L6UBQ3"/>
<evidence type="ECO:0000313" key="1">
    <source>
        <dbReference type="EMBL" id="KNZ45687.1"/>
    </source>
</evidence>
<evidence type="ECO:0000313" key="2">
    <source>
        <dbReference type="Proteomes" id="UP000037035"/>
    </source>
</evidence>
<comment type="caution">
    <text evidence="1">The sequence shown here is derived from an EMBL/GenBank/DDBJ whole genome shotgun (WGS) entry which is preliminary data.</text>
</comment>
<reference evidence="1 2" key="1">
    <citation type="submission" date="2015-08" db="EMBL/GenBank/DDBJ databases">
        <title>Next Generation Sequencing and Analysis of the Genome of Puccinia sorghi L Schw, the Causal Agent of Maize Common Rust.</title>
        <authorList>
            <person name="Rochi L."/>
            <person name="Burguener G."/>
            <person name="Darino M."/>
            <person name="Turjanski A."/>
            <person name="Kreff E."/>
            <person name="Dieguez M.J."/>
            <person name="Sacco F."/>
        </authorList>
    </citation>
    <scope>NUCLEOTIDE SEQUENCE [LARGE SCALE GENOMIC DNA]</scope>
    <source>
        <strain evidence="1 2">RO10H11247</strain>
    </source>
</reference>
<name>A0A0L6UBQ3_9BASI</name>
<sequence length="180" mass="20867">WELNQDLDSVTLSQPKLIKKGIELLGMEDCKPLLTPLAPGIKLLAPTEEEKKEFEKLNINYRSHTGLLNILSCRTRPELAPVVSMLSIFNRVSQLGDYLQPPHLCTSPKVTHFGHQQYKSPIHHTYHIINNTHNMHAGSCSLHWQIFPDWILLVLVFLWLCHHLIQDLHYFSLFSLFDRL</sequence>
<organism evidence="1 2">
    <name type="scientific">Puccinia sorghi</name>
    <dbReference type="NCBI Taxonomy" id="27349"/>
    <lineage>
        <taxon>Eukaryota</taxon>
        <taxon>Fungi</taxon>
        <taxon>Dikarya</taxon>
        <taxon>Basidiomycota</taxon>
        <taxon>Pucciniomycotina</taxon>
        <taxon>Pucciniomycetes</taxon>
        <taxon>Pucciniales</taxon>
        <taxon>Pucciniaceae</taxon>
        <taxon>Puccinia</taxon>
    </lineage>
</organism>
<accession>A0A0L6UBQ3</accession>
<protein>
    <submittedName>
        <fullName evidence="1">Uncharacterized protein</fullName>
    </submittedName>
</protein>
<dbReference type="VEuPathDB" id="FungiDB:VP01_7908g1"/>
<keyword evidence="2" id="KW-1185">Reference proteome</keyword>
<dbReference type="OrthoDB" id="4927525at2759"/>
<feature type="non-terminal residue" evidence="1">
    <location>
        <position position="1"/>
    </location>
</feature>
<proteinExistence type="predicted"/>
<dbReference type="Proteomes" id="UP000037035">
    <property type="component" value="Unassembled WGS sequence"/>
</dbReference>
<dbReference type="EMBL" id="LAVV01013392">
    <property type="protein sequence ID" value="KNZ45687.1"/>
    <property type="molecule type" value="Genomic_DNA"/>
</dbReference>